<comment type="subcellular location">
    <subcellularLocation>
        <location evidence="1">Cytoplasm</location>
    </subcellularLocation>
</comment>
<feature type="domain" description="SAM" evidence="9">
    <location>
        <begin position="5"/>
        <end position="69"/>
    </location>
</feature>
<dbReference type="InterPro" id="IPR001660">
    <property type="entry name" value="SAM"/>
</dbReference>
<feature type="domain" description="SH3" evidence="8">
    <location>
        <begin position="688"/>
        <end position="749"/>
    </location>
</feature>
<feature type="region of interest" description="Disordered" evidence="7">
    <location>
        <begin position="931"/>
        <end position="981"/>
    </location>
</feature>
<feature type="compositionally biased region" description="Polar residues" evidence="7">
    <location>
        <begin position="644"/>
        <end position="675"/>
    </location>
</feature>
<gene>
    <name evidence="10" type="ORF">g.5450</name>
</gene>
<feature type="region of interest" description="Disordered" evidence="7">
    <location>
        <begin position="829"/>
        <end position="853"/>
    </location>
</feature>
<dbReference type="SMART" id="SM00454">
    <property type="entry name" value="SAM"/>
    <property type="match status" value="2"/>
</dbReference>
<dbReference type="SUPFAM" id="SSF47769">
    <property type="entry name" value="SAM/Pointed domain"/>
    <property type="match status" value="2"/>
</dbReference>
<evidence type="ECO:0000256" key="7">
    <source>
        <dbReference type="SAM" id="MobiDB-lite"/>
    </source>
</evidence>
<evidence type="ECO:0000259" key="8">
    <source>
        <dbReference type="PROSITE" id="PS50002"/>
    </source>
</evidence>
<protein>
    <recommendedName>
        <fullName evidence="5">Sterile alpha motif domain-containing protein 5</fullName>
    </recommendedName>
</protein>
<organism evidence="10">
    <name type="scientific">Clastoptera arizonana</name>
    <name type="common">Arizona spittle bug</name>
    <dbReference type="NCBI Taxonomy" id="38151"/>
    <lineage>
        <taxon>Eukaryota</taxon>
        <taxon>Metazoa</taxon>
        <taxon>Ecdysozoa</taxon>
        <taxon>Arthropoda</taxon>
        <taxon>Hexapoda</taxon>
        <taxon>Insecta</taxon>
        <taxon>Pterygota</taxon>
        <taxon>Neoptera</taxon>
        <taxon>Paraneoptera</taxon>
        <taxon>Hemiptera</taxon>
        <taxon>Auchenorrhyncha</taxon>
        <taxon>Cercopoidea</taxon>
        <taxon>Clastopteridae</taxon>
        <taxon>Clastoptera</taxon>
    </lineage>
</organism>
<feature type="compositionally biased region" description="Low complexity" evidence="7">
    <location>
        <begin position="112"/>
        <end position="124"/>
    </location>
</feature>
<dbReference type="PROSITE" id="PS50002">
    <property type="entry name" value="SH3"/>
    <property type="match status" value="1"/>
</dbReference>
<dbReference type="Pfam" id="PF00536">
    <property type="entry name" value="SAM_1"/>
    <property type="match status" value="2"/>
</dbReference>
<evidence type="ECO:0000256" key="1">
    <source>
        <dbReference type="ARBA" id="ARBA00004496"/>
    </source>
</evidence>
<dbReference type="Pfam" id="PF26285">
    <property type="entry name" value="SASH1_Homeodomain"/>
    <property type="match status" value="1"/>
</dbReference>
<reference evidence="10" key="1">
    <citation type="submission" date="2015-12" db="EMBL/GenBank/DDBJ databases">
        <title>De novo transcriptome assembly of four potential Pierce s Disease insect vectors from Arizona vineyards.</title>
        <authorList>
            <person name="Tassone E.E."/>
        </authorList>
    </citation>
    <scope>NUCLEOTIDE SEQUENCE</scope>
</reference>
<proteinExistence type="predicted"/>
<dbReference type="SUPFAM" id="SSF50044">
    <property type="entry name" value="SH3-domain"/>
    <property type="match status" value="1"/>
</dbReference>
<evidence type="ECO:0000256" key="4">
    <source>
        <dbReference type="ARBA" id="ARBA00065890"/>
    </source>
</evidence>
<dbReference type="Gene3D" id="2.30.30.40">
    <property type="entry name" value="SH3 Domains"/>
    <property type="match status" value="1"/>
</dbReference>
<dbReference type="Gene3D" id="1.10.150.50">
    <property type="entry name" value="Transcription Factor, Ets-1"/>
    <property type="match status" value="2"/>
</dbReference>
<evidence type="ECO:0000256" key="5">
    <source>
        <dbReference type="ARBA" id="ARBA00073398"/>
    </source>
</evidence>
<feature type="compositionally biased region" description="Polar residues" evidence="7">
    <location>
        <begin position="931"/>
        <end position="943"/>
    </location>
</feature>
<feature type="domain" description="SAM" evidence="9">
    <location>
        <begin position="761"/>
        <end position="825"/>
    </location>
</feature>
<keyword evidence="3" id="KW-0963">Cytoplasm</keyword>
<dbReference type="AlphaFoldDB" id="A0A1B6C5Z7"/>
<feature type="region of interest" description="Disordered" evidence="7">
    <location>
        <begin position="629"/>
        <end position="686"/>
    </location>
</feature>
<evidence type="ECO:0000256" key="2">
    <source>
        <dbReference type="ARBA" id="ARBA00022443"/>
    </source>
</evidence>
<dbReference type="SMART" id="SM00326">
    <property type="entry name" value="SH3"/>
    <property type="match status" value="1"/>
</dbReference>
<dbReference type="InterPro" id="IPR013761">
    <property type="entry name" value="SAM/pointed_sf"/>
</dbReference>
<feature type="region of interest" description="Disordered" evidence="7">
    <location>
        <begin position="335"/>
        <end position="364"/>
    </location>
</feature>
<dbReference type="InterPro" id="IPR058666">
    <property type="entry name" value="SASH1/NUB1_homeodomain"/>
</dbReference>
<dbReference type="PANTHER" id="PTHR12301">
    <property type="entry name" value="SAM-DOMAIN, SH3 AND NUCLEAR LOCALIZATION SIGNALS PROTEIN RELATED"/>
    <property type="match status" value="1"/>
</dbReference>
<keyword evidence="2 6" id="KW-0728">SH3 domain</keyword>
<dbReference type="InterPro" id="IPR036028">
    <property type="entry name" value="SH3-like_dom_sf"/>
</dbReference>
<dbReference type="FunFam" id="1.10.150.50:FF:000055">
    <property type="entry name" value="Sterile alpha motif domain containing 5"/>
    <property type="match status" value="1"/>
</dbReference>
<feature type="region of interest" description="Disordered" evidence="7">
    <location>
        <begin position="87"/>
        <end position="125"/>
    </location>
</feature>
<feature type="compositionally biased region" description="Low complexity" evidence="7">
    <location>
        <begin position="949"/>
        <end position="963"/>
    </location>
</feature>
<accession>A0A1B6C5Z7</accession>
<dbReference type="InterPro" id="IPR001452">
    <property type="entry name" value="SH3_domain"/>
</dbReference>
<dbReference type="GO" id="GO:0005737">
    <property type="term" value="C:cytoplasm"/>
    <property type="evidence" value="ECO:0007669"/>
    <property type="project" value="UniProtKB-SubCell"/>
</dbReference>
<name>A0A1B6C5Z7_9HEMI</name>
<feature type="compositionally biased region" description="Low complexity" evidence="7">
    <location>
        <begin position="92"/>
        <end position="104"/>
    </location>
</feature>
<feature type="region of interest" description="Disordered" evidence="7">
    <location>
        <begin position="218"/>
        <end position="248"/>
    </location>
</feature>
<dbReference type="Pfam" id="PF07653">
    <property type="entry name" value="SH3_2"/>
    <property type="match status" value="1"/>
</dbReference>
<dbReference type="CDD" id="cd09527">
    <property type="entry name" value="SAM_Samd5"/>
    <property type="match status" value="1"/>
</dbReference>
<dbReference type="PROSITE" id="PS50105">
    <property type="entry name" value="SAM_DOMAIN"/>
    <property type="match status" value="2"/>
</dbReference>
<feature type="compositionally biased region" description="Basic residues" evidence="7">
    <location>
        <begin position="629"/>
        <end position="641"/>
    </location>
</feature>
<sequence length="997" mass="110891">MSSSNSSNIVVEWLRSLHLGQYAESFLDNGYDDLEICKQVGDPDLDAIGVFNPTHRSRLLQSVRRLREEGAASVYFTLEESAAIQEECQGDSASARSSRTSSGRLSEKDALGRSPAGSSSAGSAQELGRYVDEYEEGKAELVRIPRMQLKHLLKDKLAQDGIKLSCQPYSTSEGERGYLEGLASRYADLYNTHYRDVLDHLEDLRRREWAELSPRIRVLGTPTTPPGPAPSTPLSRLPHSGLTTSHSQPIYVPGKYSPSSCLTDKEEDEIYGFAGYGVYGKHMLQRQQQAKLVITPRPNYQNCLSPRSAYFYEFPPSERSGKKRTSFSRFLRHLKTHRKEKSGSPRLPSSRVGTPDGLGDPPTVLPPIDYDRLRLIQKNQVGGNSFEETIQRLKIQEALRKKERFDREHEEILRDIRQGLLQLGRTGGFTRVGCGDDTYMYDDEMQRLGQHWYDEPPYESDPEDFLMAETANNSRVCFTLNMRADGRNSGESAVISLRSAGDISLPHHQRGLLLPQSGPYPPTIIPLTHARNHRESGDYAASDVQSVCSRLSSLSVETSRSEQLDSELYHRLGPYNGGVLAVSPGNSSDYAEQDELVTLHSSCGNTSLAHRIQGLKTEGMVVSGKIISSRHHHHHHHHHIRSPADTTSSLPHHSSAESLPSGSSTQALVPPSSNHSSEDAASPSDIGPFIGRARALVDYTPSPYDKDVLKFKKGDIIEIMSMNASGMWRGRAHNKVGQFKFINVQLLPESSMRPRPSQSKHRPQTLEQMLRTIQMEEHMSLFVLNGYEDLEAFCDIEEKDLDHLGITDLQERAKILAAVQVLNEYESPDEDRCSLGEGKYPKHGTKPGESELPANNLGADLKTSDCSNNLPSVNCKDMAEMMQQNYLPNIPLVRAKNTLEMNVLNNKTPNDTIVEKVGVVKYIGSDLNCESGNPGQQRNCSTLSEKSSDSGVSSSSLSSANHSTVKNKQRNRNAGKGVFIESPTRSYVTQYLTERKD</sequence>
<evidence type="ECO:0000259" key="9">
    <source>
        <dbReference type="PROSITE" id="PS50105"/>
    </source>
</evidence>
<evidence type="ECO:0000313" key="10">
    <source>
        <dbReference type="EMBL" id="JAS08719.1"/>
    </source>
</evidence>
<dbReference type="PANTHER" id="PTHR12301:SF8">
    <property type="entry name" value="STERILE ALPHA MOTIF DOMAIN-CONTAINING PROTEIN 5"/>
    <property type="match status" value="1"/>
</dbReference>
<evidence type="ECO:0000256" key="3">
    <source>
        <dbReference type="ARBA" id="ARBA00022490"/>
    </source>
</evidence>
<dbReference type="EMBL" id="GEDC01028579">
    <property type="protein sequence ID" value="JAS08719.1"/>
    <property type="molecule type" value="Transcribed_RNA"/>
</dbReference>
<evidence type="ECO:0000256" key="6">
    <source>
        <dbReference type="PROSITE-ProRule" id="PRU00192"/>
    </source>
</evidence>
<dbReference type="InterPro" id="IPR051725">
    <property type="entry name" value="SAM-SH3_domain_protein"/>
</dbReference>
<comment type="subunit">
    <text evidence="4">Interacts promiscuously (via SAM domain) with EPHA5, EPHA6, EPHA7, EPHA8, EPHB1, EPHB2, EPHB3 and EPHB4 (via SAM domain) (in vitro).</text>
</comment>